<dbReference type="CDD" id="cd03789">
    <property type="entry name" value="GT9_LPS_heptosyltransferase"/>
    <property type="match status" value="1"/>
</dbReference>
<dbReference type="Pfam" id="PF01075">
    <property type="entry name" value="Glyco_transf_9"/>
    <property type="match status" value="1"/>
</dbReference>
<comment type="caution">
    <text evidence="3">The sequence shown here is derived from an EMBL/GenBank/DDBJ whole genome shotgun (WGS) entry which is preliminary data.</text>
</comment>
<evidence type="ECO:0000313" key="3">
    <source>
        <dbReference type="EMBL" id="PWK83727.1"/>
    </source>
</evidence>
<name>A0A316HUT9_9PSEU</name>
<reference evidence="3 4" key="1">
    <citation type="submission" date="2018-05" db="EMBL/GenBank/DDBJ databases">
        <title>Genomic Encyclopedia of Type Strains, Phase IV (KMG-IV): sequencing the most valuable type-strain genomes for metagenomic binning, comparative biology and taxonomic classification.</title>
        <authorList>
            <person name="Goeker M."/>
        </authorList>
    </citation>
    <scope>NUCLEOTIDE SEQUENCE [LARGE SCALE GENOMIC DNA]</scope>
    <source>
        <strain evidence="3 4">DSM 45480</strain>
    </source>
</reference>
<evidence type="ECO:0000256" key="2">
    <source>
        <dbReference type="ARBA" id="ARBA00022679"/>
    </source>
</evidence>
<organism evidence="3 4">
    <name type="scientific">Lentzea atacamensis</name>
    <dbReference type="NCBI Taxonomy" id="531938"/>
    <lineage>
        <taxon>Bacteria</taxon>
        <taxon>Bacillati</taxon>
        <taxon>Actinomycetota</taxon>
        <taxon>Actinomycetes</taxon>
        <taxon>Pseudonocardiales</taxon>
        <taxon>Pseudonocardiaceae</taxon>
        <taxon>Lentzea</taxon>
    </lineage>
</organism>
<sequence length="311" mass="33327">MKILVLRALGLGDLLTAVPALRGLRAAFPRAEITLAAPEWLRDAVERIEAVDRLLPTEELAPIGFERPDLAVNLHGKGPQSIDRLLATKPRALITYGDGARSGETRMAVSAWPGERHEVLKWCDLLQRNGIRCDPEDFRLHPVGHRTGWIVIHPGASTGARRWPVDRYAAVARELRAEASPDPLALVVTAGPGEGDLARRIVADPVSGSLAELMDLVATARLVICGDTGVAHVATAYGTPSVLLFGPVSPQLWGPLRGPHRVLWHGEPGDTFADDPSPGLLKITIEEVLDAVGGVLCERSESVSSARATSV</sequence>
<dbReference type="InterPro" id="IPR051199">
    <property type="entry name" value="LPS_LOS_Heptosyltrfase"/>
</dbReference>
<dbReference type="InterPro" id="IPR002201">
    <property type="entry name" value="Glyco_trans_9"/>
</dbReference>
<protein>
    <submittedName>
        <fullName evidence="3">ADP-heptose:LPS heptosyltransferase</fullName>
    </submittedName>
</protein>
<keyword evidence="1" id="KW-0328">Glycosyltransferase</keyword>
<dbReference type="GO" id="GO:0005829">
    <property type="term" value="C:cytosol"/>
    <property type="evidence" value="ECO:0007669"/>
    <property type="project" value="TreeGrafter"/>
</dbReference>
<dbReference type="EMBL" id="QGHB01000010">
    <property type="protein sequence ID" value="PWK83727.1"/>
    <property type="molecule type" value="Genomic_DNA"/>
</dbReference>
<dbReference type="AlphaFoldDB" id="A0A316HUT9"/>
<dbReference type="GO" id="GO:0008713">
    <property type="term" value="F:ADP-heptose-lipopolysaccharide heptosyltransferase activity"/>
    <property type="evidence" value="ECO:0007669"/>
    <property type="project" value="TreeGrafter"/>
</dbReference>
<evidence type="ECO:0000313" key="4">
    <source>
        <dbReference type="Proteomes" id="UP000246005"/>
    </source>
</evidence>
<dbReference type="Gene3D" id="3.40.50.2000">
    <property type="entry name" value="Glycogen Phosphorylase B"/>
    <property type="match status" value="2"/>
</dbReference>
<dbReference type="GO" id="GO:0009244">
    <property type="term" value="P:lipopolysaccharide core region biosynthetic process"/>
    <property type="evidence" value="ECO:0007669"/>
    <property type="project" value="TreeGrafter"/>
</dbReference>
<accession>A0A316HUT9</accession>
<dbReference type="PANTHER" id="PTHR30160">
    <property type="entry name" value="TETRAACYLDISACCHARIDE 4'-KINASE-RELATED"/>
    <property type="match status" value="1"/>
</dbReference>
<gene>
    <name evidence="3" type="ORF">C8D88_110183</name>
</gene>
<dbReference type="SUPFAM" id="SSF53756">
    <property type="entry name" value="UDP-Glycosyltransferase/glycogen phosphorylase"/>
    <property type="match status" value="1"/>
</dbReference>
<keyword evidence="2 3" id="KW-0808">Transferase</keyword>
<dbReference type="PANTHER" id="PTHR30160:SF1">
    <property type="entry name" value="LIPOPOLYSACCHARIDE 1,2-N-ACETYLGLUCOSAMINETRANSFERASE-RELATED"/>
    <property type="match status" value="1"/>
</dbReference>
<dbReference type="Proteomes" id="UP000246005">
    <property type="component" value="Unassembled WGS sequence"/>
</dbReference>
<dbReference type="RefSeq" id="WP_109639523.1">
    <property type="nucleotide sequence ID" value="NZ_QGHB01000010.1"/>
</dbReference>
<evidence type="ECO:0000256" key="1">
    <source>
        <dbReference type="ARBA" id="ARBA00022676"/>
    </source>
</evidence>
<proteinExistence type="predicted"/>